<dbReference type="Pfam" id="PF07929">
    <property type="entry name" value="PRiA4_ORF3"/>
    <property type="match status" value="1"/>
</dbReference>
<dbReference type="InterPro" id="IPR024047">
    <property type="entry name" value="MM3350-like_sf"/>
</dbReference>
<evidence type="ECO:0000313" key="3">
    <source>
        <dbReference type="Proteomes" id="UP000321523"/>
    </source>
</evidence>
<dbReference type="EMBL" id="BJYZ01000009">
    <property type="protein sequence ID" value="GEO38099.1"/>
    <property type="molecule type" value="Genomic_DNA"/>
</dbReference>
<protein>
    <recommendedName>
        <fullName evidence="1">Plasmid pRiA4b Orf3-like domain-containing protein</fullName>
    </recommendedName>
</protein>
<sequence length="79" mass="8973">MFADLGEADGSLSVKRTTVIQGFPKVGRKMTFLFDYGDEWRFRVELVGMGQKVPRARYPKILASVGQAPEQYPDMEDED</sequence>
<feature type="domain" description="Plasmid pRiA4b Orf3-like" evidence="1">
    <location>
        <begin position="12"/>
        <end position="70"/>
    </location>
</feature>
<comment type="caution">
    <text evidence="2">The sequence shown here is derived from an EMBL/GenBank/DDBJ whole genome shotgun (WGS) entry which is preliminary data.</text>
</comment>
<name>A0A512DNQ3_9PROT</name>
<organism evidence="2 3">
    <name type="scientific">Skermanella aerolata</name>
    <dbReference type="NCBI Taxonomy" id="393310"/>
    <lineage>
        <taxon>Bacteria</taxon>
        <taxon>Pseudomonadati</taxon>
        <taxon>Pseudomonadota</taxon>
        <taxon>Alphaproteobacteria</taxon>
        <taxon>Rhodospirillales</taxon>
        <taxon>Azospirillaceae</taxon>
        <taxon>Skermanella</taxon>
    </lineage>
</organism>
<proteinExistence type="predicted"/>
<dbReference type="Gene3D" id="3.10.290.30">
    <property type="entry name" value="MM3350-like"/>
    <property type="match status" value="1"/>
</dbReference>
<gene>
    <name evidence="2" type="ORF">SAE02_22470</name>
</gene>
<dbReference type="Proteomes" id="UP000321523">
    <property type="component" value="Unassembled WGS sequence"/>
</dbReference>
<dbReference type="InterPro" id="IPR012912">
    <property type="entry name" value="Plasmid_pRiA4b_Orf3-like"/>
</dbReference>
<evidence type="ECO:0000313" key="2">
    <source>
        <dbReference type="EMBL" id="GEO38099.1"/>
    </source>
</evidence>
<dbReference type="SUPFAM" id="SSF159941">
    <property type="entry name" value="MM3350-like"/>
    <property type="match status" value="1"/>
</dbReference>
<accession>A0A512DNQ3</accession>
<dbReference type="AlphaFoldDB" id="A0A512DNQ3"/>
<reference evidence="2 3" key="1">
    <citation type="submission" date="2019-07" db="EMBL/GenBank/DDBJ databases">
        <title>Whole genome shotgun sequence of Skermanella aerolata NBRC 106429.</title>
        <authorList>
            <person name="Hosoyama A."/>
            <person name="Uohara A."/>
            <person name="Ohji S."/>
            <person name="Ichikawa N."/>
        </authorList>
    </citation>
    <scope>NUCLEOTIDE SEQUENCE [LARGE SCALE GENOMIC DNA]</scope>
    <source>
        <strain evidence="2 3">NBRC 106429</strain>
    </source>
</reference>
<keyword evidence="3" id="KW-1185">Reference proteome</keyword>
<evidence type="ECO:0000259" key="1">
    <source>
        <dbReference type="Pfam" id="PF07929"/>
    </source>
</evidence>